<feature type="chain" id="PRO_5044596129" evidence="1">
    <location>
        <begin position="30"/>
        <end position="78"/>
    </location>
</feature>
<feature type="signal peptide" evidence="1">
    <location>
        <begin position="1"/>
        <end position="29"/>
    </location>
</feature>
<dbReference type="EMBL" id="RJVJ01000003">
    <property type="protein sequence ID" value="ROR35724.1"/>
    <property type="molecule type" value="Genomic_DNA"/>
</dbReference>
<keyword evidence="4" id="KW-1185">Reference proteome</keyword>
<gene>
    <name evidence="3" type="ORF">EDD38_7105</name>
    <name evidence="2" type="ORF">EDD39_7386</name>
</gene>
<name>A0A3N4RA17_9ACTN</name>
<evidence type="ECO:0000256" key="1">
    <source>
        <dbReference type="SAM" id="SignalP"/>
    </source>
</evidence>
<sequence>MSIRKAFSAVAVAGVVAGGALAAAPGAQAATYTYVGVYPTAAACNTAGQAYVNSQQAVTYFCDTTTPTGPARLSVVLR</sequence>
<evidence type="ECO:0000313" key="4">
    <source>
        <dbReference type="Proteomes" id="UP000266906"/>
    </source>
</evidence>
<evidence type="ECO:0000313" key="3">
    <source>
        <dbReference type="EMBL" id="RPE27815.1"/>
    </source>
</evidence>
<dbReference type="Proteomes" id="UP000266906">
    <property type="component" value="Unassembled WGS sequence"/>
</dbReference>
<accession>A0A8G1UA85</accession>
<comment type="caution">
    <text evidence="3">The sequence shown here is derived from an EMBL/GenBank/DDBJ whole genome shotgun (WGS) entry which is preliminary data.</text>
</comment>
<accession>A0A3N4RA17</accession>
<evidence type="ECO:0000313" key="5">
    <source>
        <dbReference type="Proteomes" id="UP000267408"/>
    </source>
</evidence>
<organism evidence="3 4">
    <name type="scientific">Kitasatospora cineracea</name>
    <dbReference type="NCBI Taxonomy" id="88074"/>
    <lineage>
        <taxon>Bacteria</taxon>
        <taxon>Bacillati</taxon>
        <taxon>Actinomycetota</taxon>
        <taxon>Actinomycetes</taxon>
        <taxon>Kitasatosporales</taxon>
        <taxon>Streptomycetaceae</taxon>
        <taxon>Kitasatospora</taxon>
    </lineage>
</organism>
<reference evidence="4 5" key="1">
    <citation type="submission" date="2018-11" db="EMBL/GenBank/DDBJ databases">
        <title>Sequencing the genomes of 1000 actinobacteria strains.</title>
        <authorList>
            <person name="Klenk H.-P."/>
        </authorList>
    </citation>
    <scope>NUCLEOTIDE SEQUENCE [LARGE SCALE GENOMIC DNA]</scope>
    <source>
        <strain evidence="2 5">DSM 44780</strain>
        <strain evidence="3 4">DSM 44781</strain>
    </source>
</reference>
<dbReference type="OrthoDB" id="4332586at2"/>
<evidence type="ECO:0000313" key="2">
    <source>
        <dbReference type="EMBL" id="ROR35724.1"/>
    </source>
</evidence>
<dbReference type="Proteomes" id="UP000267408">
    <property type="component" value="Unassembled WGS sequence"/>
</dbReference>
<dbReference type="EMBL" id="RKQG01000003">
    <property type="protein sequence ID" value="RPE27815.1"/>
    <property type="molecule type" value="Genomic_DNA"/>
</dbReference>
<dbReference type="RefSeq" id="WP_123563901.1">
    <property type="nucleotide sequence ID" value="NZ_JBEYIY010000012.1"/>
</dbReference>
<dbReference type="AlphaFoldDB" id="A0A3N4RA17"/>
<proteinExistence type="predicted"/>
<keyword evidence="1" id="KW-0732">Signal</keyword>
<protein>
    <submittedName>
        <fullName evidence="3">Uncharacterized protein</fullName>
    </submittedName>
</protein>